<evidence type="ECO:0000313" key="5">
    <source>
        <dbReference type="Proteomes" id="UP000836841"/>
    </source>
</evidence>
<protein>
    <recommendedName>
        <fullName evidence="3">Prolamin-like domain-containing protein</fullName>
    </recommendedName>
</protein>
<reference evidence="4 5" key="1">
    <citation type="submission" date="2022-03" db="EMBL/GenBank/DDBJ databases">
        <authorList>
            <person name="Nunn A."/>
            <person name="Chopra R."/>
            <person name="Nunn A."/>
            <person name="Contreras Garrido A."/>
        </authorList>
    </citation>
    <scope>NUCLEOTIDE SEQUENCE [LARGE SCALE GENOMIC DNA]</scope>
</reference>
<dbReference type="InterPro" id="IPR040220">
    <property type="entry name" value="DD11"/>
</dbReference>
<feature type="domain" description="Prolamin-like" evidence="3">
    <location>
        <begin position="63"/>
        <end position="134"/>
    </location>
</feature>
<gene>
    <name evidence="4" type="ORF">TAV2_LOCUS2412</name>
</gene>
<evidence type="ECO:0000313" key="4">
    <source>
        <dbReference type="EMBL" id="CAH2036531.1"/>
    </source>
</evidence>
<dbReference type="InterPro" id="IPR008502">
    <property type="entry name" value="Prolamin-like"/>
</dbReference>
<dbReference type="EMBL" id="OU466857">
    <property type="protein sequence ID" value="CAH2036531.1"/>
    <property type="molecule type" value="Genomic_DNA"/>
</dbReference>
<sequence>MEKAILIAFFLVATSMAYNQALAQEEDIIISPSPEEFADEPAAFYDHELLHHMTTERIRFLQECADKMSSKCGTEISEGLVYDKPVSEACCENVLRIGIDCHEGLMSFVFATYELKDVADEIFPRSKKIWNQCVRTTAARIGAPIAYET</sequence>
<dbReference type="Pfam" id="PF05617">
    <property type="entry name" value="Prolamin_like"/>
    <property type="match status" value="1"/>
</dbReference>
<evidence type="ECO:0000259" key="3">
    <source>
        <dbReference type="Pfam" id="PF05617"/>
    </source>
</evidence>
<keyword evidence="5" id="KW-1185">Reference proteome</keyword>
<evidence type="ECO:0000256" key="1">
    <source>
        <dbReference type="ARBA" id="ARBA00022729"/>
    </source>
</evidence>
<dbReference type="Proteomes" id="UP000836841">
    <property type="component" value="Chromosome 1"/>
</dbReference>
<feature type="signal peptide" evidence="2">
    <location>
        <begin position="1"/>
        <end position="23"/>
    </location>
</feature>
<evidence type="ECO:0000256" key="2">
    <source>
        <dbReference type="SAM" id="SignalP"/>
    </source>
</evidence>
<keyword evidence="1 2" id="KW-0732">Signal</keyword>
<accession>A0AAU9RD13</accession>
<feature type="chain" id="PRO_5043527045" description="Prolamin-like domain-containing protein" evidence="2">
    <location>
        <begin position="24"/>
        <end position="149"/>
    </location>
</feature>
<organism evidence="4 5">
    <name type="scientific">Thlaspi arvense</name>
    <name type="common">Field penny-cress</name>
    <dbReference type="NCBI Taxonomy" id="13288"/>
    <lineage>
        <taxon>Eukaryota</taxon>
        <taxon>Viridiplantae</taxon>
        <taxon>Streptophyta</taxon>
        <taxon>Embryophyta</taxon>
        <taxon>Tracheophyta</taxon>
        <taxon>Spermatophyta</taxon>
        <taxon>Magnoliopsida</taxon>
        <taxon>eudicotyledons</taxon>
        <taxon>Gunneridae</taxon>
        <taxon>Pentapetalae</taxon>
        <taxon>rosids</taxon>
        <taxon>malvids</taxon>
        <taxon>Brassicales</taxon>
        <taxon>Brassicaceae</taxon>
        <taxon>Thlaspideae</taxon>
        <taxon>Thlaspi</taxon>
    </lineage>
</organism>
<dbReference type="AlphaFoldDB" id="A0AAU9RD13"/>
<name>A0AAU9RD13_THLAR</name>
<dbReference type="PANTHER" id="PTHR31207">
    <property type="entry name" value="ECA1 GAMETOGENESIS FAMILY PROTEIN (DUF784)-RELATED-RELATED"/>
    <property type="match status" value="1"/>
</dbReference>
<proteinExistence type="predicted"/>
<dbReference type="PANTHER" id="PTHR31207:SF23">
    <property type="entry name" value="DOWNREGULATED IN DIF1 18-RELATED"/>
    <property type="match status" value="1"/>
</dbReference>